<evidence type="ECO:0000256" key="6">
    <source>
        <dbReference type="ARBA" id="ARBA00023136"/>
    </source>
</evidence>
<dbReference type="InterPro" id="IPR042193">
    <property type="entry name" value="FHIPEP_3"/>
</dbReference>
<dbReference type="EMBL" id="CP014688">
    <property type="protein sequence ID" value="AQT06731.1"/>
    <property type="molecule type" value="Genomic_DNA"/>
</dbReference>
<evidence type="ECO:0000256" key="2">
    <source>
        <dbReference type="ARBA" id="ARBA00008835"/>
    </source>
</evidence>
<comment type="similarity">
    <text evidence="2">Belongs to the FHIPEP (flagella/HR/invasion proteins export pore) family.</text>
</comment>
<dbReference type="KEGG" id="aper:A0U91_15060"/>
<keyword evidence="3" id="KW-1003">Cell membrane</keyword>
<comment type="subcellular location">
    <subcellularLocation>
        <location evidence="1">Cell membrane</location>
        <topology evidence="1">Multi-pass membrane protein</topology>
    </subcellularLocation>
</comment>
<dbReference type="Gene3D" id="1.10.8.540">
    <property type="entry name" value="FHIPEP family, domain 3"/>
    <property type="match status" value="1"/>
</dbReference>
<dbReference type="PANTHER" id="PTHR30161:SF1">
    <property type="entry name" value="FLAGELLAR BIOSYNTHESIS PROTEIN FLHA-RELATED"/>
    <property type="match status" value="1"/>
</dbReference>
<protein>
    <submittedName>
        <fullName evidence="8">EscV/YscV/HrcV family type III secretion system export apparatus protein</fullName>
    </submittedName>
</protein>
<keyword evidence="5 7" id="KW-1133">Transmembrane helix</keyword>
<organism evidence="8 9">
    <name type="scientific">Acetobacter persici</name>
    <dbReference type="NCBI Taxonomy" id="1076596"/>
    <lineage>
        <taxon>Bacteria</taxon>
        <taxon>Pseudomonadati</taxon>
        <taxon>Pseudomonadota</taxon>
        <taxon>Alphaproteobacteria</taxon>
        <taxon>Acetobacterales</taxon>
        <taxon>Acetobacteraceae</taxon>
        <taxon>Acetobacter</taxon>
    </lineage>
</organism>
<feature type="transmembrane region" description="Helical" evidence="7">
    <location>
        <begin position="193"/>
        <end position="215"/>
    </location>
</feature>
<evidence type="ECO:0000256" key="1">
    <source>
        <dbReference type="ARBA" id="ARBA00004651"/>
    </source>
</evidence>
<dbReference type="Pfam" id="PF00771">
    <property type="entry name" value="FHIPEP"/>
    <property type="match status" value="1"/>
</dbReference>
<evidence type="ECO:0000313" key="9">
    <source>
        <dbReference type="Proteomes" id="UP000189055"/>
    </source>
</evidence>
<feature type="transmembrane region" description="Helical" evidence="7">
    <location>
        <begin position="276"/>
        <end position="309"/>
    </location>
</feature>
<dbReference type="Gene3D" id="3.40.50.12790">
    <property type="entry name" value="FHIPEP family, domain 4"/>
    <property type="match status" value="1"/>
</dbReference>
<feature type="transmembrane region" description="Helical" evidence="7">
    <location>
        <begin position="235"/>
        <end position="255"/>
    </location>
</feature>
<reference evidence="8 9" key="1">
    <citation type="submission" date="2016-03" db="EMBL/GenBank/DDBJ databases">
        <title>Acetic acid bacteria sequencing.</title>
        <authorList>
            <person name="Brandt J."/>
            <person name="Jakob F."/>
            <person name="Vogel R.F."/>
        </authorList>
    </citation>
    <scope>NUCLEOTIDE SEQUENCE [LARGE SCALE GENOMIC DNA]</scope>
    <source>
        <strain evidence="8 9">TMW2.1084</strain>
        <plasmid evidence="9">pac1084_1</plasmid>
    </source>
</reference>
<dbReference type="InterPro" id="IPR001712">
    <property type="entry name" value="T3SS_FHIPEP"/>
</dbReference>
<gene>
    <name evidence="8" type="primary">flhA</name>
    <name evidence="8" type="ORF">A0U91_15060</name>
</gene>
<feature type="transmembrane region" description="Helical" evidence="7">
    <location>
        <begin position="30"/>
        <end position="49"/>
    </location>
</feature>
<evidence type="ECO:0000256" key="7">
    <source>
        <dbReference type="SAM" id="Phobius"/>
    </source>
</evidence>
<dbReference type="Proteomes" id="UP000189055">
    <property type="component" value="Plasmid pAC1084_1"/>
</dbReference>
<keyword evidence="6 7" id="KW-0472">Membrane</keyword>
<dbReference type="GO" id="GO:0044780">
    <property type="term" value="P:bacterial-type flagellum assembly"/>
    <property type="evidence" value="ECO:0007669"/>
    <property type="project" value="TreeGrafter"/>
</dbReference>
<keyword evidence="4 7" id="KW-0812">Transmembrane</keyword>
<dbReference type="InterPro" id="IPR042196">
    <property type="entry name" value="FHIPEP_4"/>
</dbReference>
<accession>A0A1U9LJY6</accession>
<dbReference type="PANTHER" id="PTHR30161">
    <property type="entry name" value="FLAGELLAR EXPORT PROTEIN, MEMBRANE FLHA SUBUNIT-RELATED"/>
    <property type="match status" value="1"/>
</dbReference>
<evidence type="ECO:0000256" key="5">
    <source>
        <dbReference type="ARBA" id="ARBA00022989"/>
    </source>
</evidence>
<dbReference type="AlphaFoldDB" id="A0A1U9LJY6"/>
<proteinExistence type="inferred from homology"/>
<dbReference type="PIRSF" id="PIRSF005419">
    <property type="entry name" value="FlhA"/>
    <property type="match status" value="1"/>
</dbReference>
<geneLocation type="plasmid" evidence="9">
    <name>pac1084_1</name>
</geneLocation>
<dbReference type="GO" id="GO:0005886">
    <property type="term" value="C:plasma membrane"/>
    <property type="evidence" value="ECO:0007669"/>
    <property type="project" value="UniProtKB-SubCell"/>
</dbReference>
<dbReference type="GO" id="GO:0009306">
    <property type="term" value="P:protein secretion"/>
    <property type="evidence" value="ECO:0007669"/>
    <property type="project" value="InterPro"/>
</dbReference>
<evidence type="ECO:0000313" key="8">
    <source>
        <dbReference type="EMBL" id="AQT06731.1"/>
    </source>
</evidence>
<keyword evidence="8" id="KW-0614">Plasmid</keyword>
<feature type="transmembrane region" description="Helical" evidence="7">
    <location>
        <begin position="101"/>
        <end position="124"/>
    </location>
</feature>
<evidence type="ECO:0000256" key="4">
    <source>
        <dbReference type="ARBA" id="ARBA00022692"/>
    </source>
</evidence>
<name>A0A1U9LJY6_9PROT</name>
<dbReference type="InterPro" id="IPR042194">
    <property type="entry name" value="FHIPEP_1"/>
</dbReference>
<sequence>MPGTDVSLALGVLALLAIFLVPLPSFILDAGLSVSITSSVLILMVSLFIEKPTEFTSFPTLLLLTTMFRLALEVATTRLILGRGSEGSDAAGHVIAAFGNFMMGNNVVIGGIVFCIILIVNFMVITKGSGRIAEVSARFYLDAMPGKQMAIDSDLSSGSMNEATARKKRKELEEESAFFGSMDGAAKFVRNDAIAAIIITSINIIGGLAIGVIYFGMPVADAARTFTTLTIGDGLVSQIPALLISLAAGIVVTKGGTDESADVTLFRQLGSNPKPLALMAVISMAFALLPGLPAFPFIAISVISGAAAWTKRNQPVVDSDGDVTESIPLTPSSVPITELLKVEAIRIDMGIGLTSLATGDHSPLTEKIKALRRQIASEMGLIIPSVRLLTDIKLDADRYEIKLKEITVGAWSMRPGKFMAILPMGAQNIDGVPGEETTEPAFGLPALWIDQADKEKAIAKRCSIIDPASVLITHLTEVLNNNLKDLLTYSETQALLDNLPRSEQKLANDLIPSQINLIVLQRVLQSLLQDGISIRDLSTILEGIQESLSMNKSGVVEMTSYVRVKLSRQICDGYAKLSGFLPIITFSSGWESILAEQSKISGNGDERVLALKPETMDKLYKSLVRSINKASEDGNTPVILTSDINRLTVRMIMERLRANKSMIPVISQSELYLPTPRQIVATVA</sequence>
<dbReference type="PRINTS" id="PR00949">
    <property type="entry name" value="TYPE3IMAPROT"/>
</dbReference>
<evidence type="ECO:0000256" key="3">
    <source>
        <dbReference type="ARBA" id="ARBA00022475"/>
    </source>
</evidence>
<dbReference type="Gene3D" id="3.40.30.60">
    <property type="entry name" value="FHIPEP family, domain 1"/>
    <property type="match status" value="1"/>
</dbReference>